<feature type="region of interest" description="Disordered" evidence="1">
    <location>
        <begin position="11"/>
        <end position="49"/>
    </location>
</feature>
<sequence>MPFATEVALCHRGRDPRSLPETGKGSRRGGRAQRTRTHRRGPSSLLAPAGQEGLERLGGFGLDLLHVGALSQQREVAVQLRPVVVRILAGERLEHQAGERHDRDRGDIRVGELAAGEVRAELRHALEAVDAALDALLRVGHLLGRRARAEERGGQHGANRAVDAGVDDGHDRATLRRLPGVGGQQAVLLRPDGLDVLDDRLGLDETVVGARSLDERDPAQRALLQERRVLGRRRLLLHEGDSLLEQGELHLVVIVAQRDAIERDHRKSSCFQGGLADRRSSPLSRRSPG</sequence>
<accession>A0A4P2QDI8</accession>
<evidence type="ECO:0000313" key="3">
    <source>
        <dbReference type="Proteomes" id="UP000295781"/>
    </source>
</evidence>
<proteinExistence type="predicted"/>
<gene>
    <name evidence="2" type="ORF">SOCEGT47_080260</name>
</gene>
<organism evidence="2 3">
    <name type="scientific">Sorangium cellulosum</name>
    <name type="common">Polyangium cellulosum</name>
    <dbReference type="NCBI Taxonomy" id="56"/>
    <lineage>
        <taxon>Bacteria</taxon>
        <taxon>Pseudomonadati</taxon>
        <taxon>Myxococcota</taxon>
        <taxon>Polyangia</taxon>
        <taxon>Polyangiales</taxon>
        <taxon>Polyangiaceae</taxon>
        <taxon>Sorangium</taxon>
    </lineage>
</organism>
<name>A0A4P2QDI8_SORCE</name>
<evidence type="ECO:0000313" key="2">
    <source>
        <dbReference type="EMBL" id="AUX27436.1"/>
    </source>
</evidence>
<dbReference type="EMBL" id="CP012670">
    <property type="protein sequence ID" value="AUX27436.1"/>
    <property type="molecule type" value="Genomic_DNA"/>
</dbReference>
<evidence type="ECO:0000256" key="1">
    <source>
        <dbReference type="SAM" id="MobiDB-lite"/>
    </source>
</evidence>
<reference evidence="2 3" key="1">
    <citation type="submission" date="2015-09" db="EMBL/GenBank/DDBJ databases">
        <title>Sorangium comparison.</title>
        <authorList>
            <person name="Zaburannyi N."/>
            <person name="Bunk B."/>
            <person name="Overmann J."/>
            <person name="Mueller R."/>
        </authorList>
    </citation>
    <scope>NUCLEOTIDE SEQUENCE [LARGE SCALE GENOMIC DNA]</scope>
    <source>
        <strain evidence="2 3">So ceGT47</strain>
    </source>
</reference>
<dbReference type="Proteomes" id="UP000295781">
    <property type="component" value="Chromosome"/>
</dbReference>
<feature type="compositionally biased region" description="Basic residues" evidence="1">
    <location>
        <begin position="25"/>
        <end position="41"/>
    </location>
</feature>
<dbReference type="AlphaFoldDB" id="A0A4P2QDI8"/>
<protein>
    <submittedName>
        <fullName evidence="2">Uncharacterized protein</fullName>
    </submittedName>
</protein>